<dbReference type="PANTHER" id="PTHR14379">
    <property type="entry name" value="LIMKAIN B LKAP"/>
    <property type="match status" value="1"/>
</dbReference>
<keyword evidence="2" id="KW-1133">Transmembrane helix</keyword>
<organism evidence="3 4">
    <name type="scientific">Brassica rapa subsp. trilocularis</name>
    <dbReference type="NCBI Taxonomy" id="1813537"/>
    <lineage>
        <taxon>Eukaryota</taxon>
        <taxon>Viridiplantae</taxon>
        <taxon>Streptophyta</taxon>
        <taxon>Embryophyta</taxon>
        <taxon>Tracheophyta</taxon>
        <taxon>Spermatophyta</taxon>
        <taxon>Magnoliopsida</taxon>
        <taxon>eudicotyledons</taxon>
        <taxon>Gunneridae</taxon>
        <taxon>Pentapetalae</taxon>
        <taxon>rosids</taxon>
        <taxon>malvids</taxon>
        <taxon>Brassicales</taxon>
        <taxon>Brassicaceae</taxon>
        <taxon>Brassiceae</taxon>
        <taxon>Brassica</taxon>
    </lineage>
</organism>
<keyword evidence="2" id="KW-0472">Membrane</keyword>
<accession>A0ABQ7NAY1</accession>
<comment type="caution">
    <text evidence="3">The sequence shown here is derived from an EMBL/GenBank/DDBJ whole genome shotgun (WGS) entry which is preliminary data.</text>
</comment>
<evidence type="ECO:0000313" key="4">
    <source>
        <dbReference type="Proteomes" id="UP000823674"/>
    </source>
</evidence>
<dbReference type="InterPro" id="IPR024768">
    <property type="entry name" value="Marf1"/>
</dbReference>
<evidence type="ECO:0000256" key="1">
    <source>
        <dbReference type="SAM" id="MobiDB-lite"/>
    </source>
</evidence>
<keyword evidence="2" id="KW-0812">Transmembrane</keyword>
<evidence type="ECO:0008006" key="5">
    <source>
        <dbReference type="Google" id="ProtNLM"/>
    </source>
</evidence>
<dbReference type="EMBL" id="JADBGQ010000002">
    <property type="protein sequence ID" value="KAG5408053.1"/>
    <property type="molecule type" value="Genomic_DNA"/>
</dbReference>
<feature type="transmembrane region" description="Helical" evidence="2">
    <location>
        <begin position="29"/>
        <end position="52"/>
    </location>
</feature>
<keyword evidence="4" id="KW-1185">Reference proteome</keyword>
<name>A0ABQ7NAY1_BRACM</name>
<proteinExistence type="predicted"/>
<evidence type="ECO:0000256" key="2">
    <source>
        <dbReference type="SAM" id="Phobius"/>
    </source>
</evidence>
<dbReference type="CDD" id="cd10910">
    <property type="entry name" value="PIN_limkain_b1_N_like"/>
    <property type="match status" value="1"/>
</dbReference>
<feature type="region of interest" description="Disordered" evidence="1">
    <location>
        <begin position="882"/>
        <end position="901"/>
    </location>
</feature>
<gene>
    <name evidence="3" type="primary">A02p001420.1_BraROA</name>
    <name evidence="3" type="ORF">IGI04_004372</name>
</gene>
<dbReference type="Proteomes" id="UP000823674">
    <property type="component" value="Chromosome A02"/>
</dbReference>
<sequence>MEDQAGEALKNLISKSIKPISSDSIMAEVMVYFFLIFAFMSLCVVRQTLVYWNIDDYPIPTDDLDPVFGDILKALHVMGFRNGYIDVYLYSEQINCEAIVTNDFLGQGEYYCAFGYKVLDITLYMIRRATCIGPGPVNYFVIAKPKRELHRVLQCLKSRRHNVLLVKPPPPGEKFLFSVDSLLENARFLGGGKPRFKELYASHASEYDISFEKYVEIKEDVSKMVDFSERIPTVRGPRTAVFWDAVDCPFPPSSSPDAIYHSISSALVEREFSDNITIWAYLDDDDDKKGSWLGGDKTWASRIYFLPGGDKASRRIRMLNDMFLWARDSPRGMRYEASLVLFADQFIGAGGYYTDMLRRLDAMYYDLLFVTPTLDINNPESPQTMGEDETIDFESLKQTLVFWNMDDYPIPVDTTDDLGPVFGDISKALYLMGFRLGFMDVLLYSEQHNYDKTFADIIQPCLPQGRSYSGCVYKVPDITLHMILHASYIGPGPVNFFVIAKPQRELLRVLQCLKLRRHNVLLVKPPPPDEECLFSVDSLLNYARLLGGGKPRYNPLQGYMDEFDSSLEKYIEIKEDVSKTVDFSERIPTVKGPRTAVFWDAVDCPFPPSSSPDAIYHSISSALVEREFSDNITIWAYLDDDDNKKGSWLGGDKTWASRIYFLPGGDKASRRIRMINDIHLWMRDSPQKSTSYEASLVLFSDQFKDDDVYYRDMLQQLGNMRYYVLLVTPALDINKPETPEWPGLLIDRGAYFFDQVKSQIYQGPDDAAAEEETPPIMSDMDYSLLCPFGDQTSESSEDEDSPFWPPRTDDMLIDGGQSSAEQETPVYRWDPFTLMYKLESLFPKEEHEAEEDTPDKLATHGTCFRWDPFTLMYKLESLFPKENEADTEEEETPEKLATHGTCRLDPTSFEWPGRQIDGGSGWGSSEEPLKQTLVFWNMDDYPIPVDTTDDLGPVFGDISKALDLMGFRLGFMDVRLYSEQHNYDKKSADIIRPSLPTCRSYSGCVYKVPDITLHMIRHALYLGPGPVNFFVIAKPQRELLRVLQCLKLRRHNVLLVIKATAA</sequence>
<evidence type="ECO:0000313" key="3">
    <source>
        <dbReference type="EMBL" id="KAG5408053.1"/>
    </source>
</evidence>
<dbReference type="PANTHER" id="PTHR14379:SF27">
    <property type="entry name" value="NYN DOMAIN-CONTAINING PROTEIN"/>
    <property type="match status" value="1"/>
</dbReference>
<reference evidence="3 4" key="1">
    <citation type="submission" date="2021-03" db="EMBL/GenBank/DDBJ databases">
        <authorList>
            <person name="King G.J."/>
            <person name="Bancroft I."/>
            <person name="Baten A."/>
            <person name="Bloomfield J."/>
            <person name="Borpatragohain P."/>
            <person name="He Z."/>
            <person name="Irish N."/>
            <person name="Irwin J."/>
            <person name="Liu K."/>
            <person name="Mauleon R.P."/>
            <person name="Moore J."/>
            <person name="Morris R."/>
            <person name="Ostergaard L."/>
            <person name="Wang B."/>
            <person name="Wells R."/>
        </authorList>
    </citation>
    <scope>NUCLEOTIDE SEQUENCE [LARGE SCALE GENOMIC DNA]</scope>
    <source>
        <strain evidence="3">R-o-18</strain>
        <tissue evidence="3">Leaf</tissue>
    </source>
</reference>
<protein>
    <recommendedName>
        <fullName evidence="5">NYN domain-containing protein</fullName>
    </recommendedName>
</protein>